<gene>
    <name evidence="3" type="ORF">SAMN04488042_106247</name>
</gene>
<dbReference type="OrthoDB" id="7856227at2"/>
<keyword evidence="1" id="KW-1133">Transmembrane helix</keyword>
<organism evidence="3 4">
    <name type="scientific">Shimia aestuarii</name>
    <dbReference type="NCBI Taxonomy" id="254406"/>
    <lineage>
        <taxon>Bacteria</taxon>
        <taxon>Pseudomonadati</taxon>
        <taxon>Pseudomonadota</taxon>
        <taxon>Alphaproteobacteria</taxon>
        <taxon>Rhodobacterales</taxon>
        <taxon>Roseobacteraceae</taxon>
    </lineage>
</organism>
<keyword evidence="1" id="KW-0812">Transmembrane</keyword>
<feature type="domain" description="TadE-like" evidence="2">
    <location>
        <begin position="25"/>
        <end position="66"/>
    </location>
</feature>
<accession>A0A1I4Q9H6</accession>
<keyword evidence="4" id="KW-1185">Reference proteome</keyword>
<proteinExistence type="predicted"/>
<reference evidence="3 4" key="1">
    <citation type="submission" date="2016-10" db="EMBL/GenBank/DDBJ databases">
        <authorList>
            <person name="de Groot N.N."/>
        </authorList>
    </citation>
    <scope>NUCLEOTIDE SEQUENCE [LARGE SCALE GENOMIC DNA]</scope>
    <source>
        <strain evidence="3 4">DSM 15283</strain>
    </source>
</reference>
<dbReference type="STRING" id="254406.SAMN04488042_106247"/>
<name>A0A1I4Q9H6_9RHOB</name>
<dbReference type="Pfam" id="PF07811">
    <property type="entry name" value="TadE"/>
    <property type="match status" value="1"/>
</dbReference>
<dbReference type="InterPro" id="IPR012495">
    <property type="entry name" value="TadE-like_dom"/>
</dbReference>
<evidence type="ECO:0000313" key="4">
    <source>
        <dbReference type="Proteomes" id="UP000199144"/>
    </source>
</evidence>
<evidence type="ECO:0000259" key="2">
    <source>
        <dbReference type="Pfam" id="PF07811"/>
    </source>
</evidence>
<dbReference type="EMBL" id="FOTQ01000006">
    <property type="protein sequence ID" value="SFM36748.1"/>
    <property type="molecule type" value="Genomic_DNA"/>
</dbReference>
<dbReference type="Proteomes" id="UP000199144">
    <property type="component" value="Unassembled WGS sequence"/>
</dbReference>
<dbReference type="AlphaFoldDB" id="A0A1I4Q9H6"/>
<sequence>MTRQKKTRACTAAKLRGFWKDESAAMLVEYGLSIALMIFILFGIIDFGRLAFHYVSAEKFVQHAARIAAVRPAACAGVPQTHTRGTAGDGPRYGTSCRAGADICANPGPFICTATPDDPTSAEVWAFLEAVLPNDATMSNVVFRYDHDPDLGFLGGPYVPLVTVELNGLTFDFIAPLSELAAMIVGQATTMTESLGGSINFPALSATVPGEDLGLGTNG</sequence>
<feature type="transmembrane region" description="Helical" evidence="1">
    <location>
        <begin position="24"/>
        <end position="45"/>
    </location>
</feature>
<keyword evidence="1" id="KW-0472">Membrane</keyword>
<evidence type="ECO:0000256" key="1">
    <source>
        <dbReference type="SAM" id="Phobius"/>
    </source>
</evidence>
<protein>
    <submittedName>
        <fullName evidence="3">TadE-like protein</fullName>
    </submittedName>
</protein>
<dbReference type="RefSeq" id="WP_093094697.1">
    <property type="nucleotide sequence ID" value="NZ_FOTQ01000006.1"/>
</dbReference>
<evidence type="ECO:0000313" key="3">
    <source>
        <dbReference type="EMBL" id="SFM36748.1"/>
    </source>
</evidence>